<feature type="domain" description="Flagellar basal-body/hook protein C-terminal" evidence="8">
    <location>
        <begin position="413"/>
        <end position="450"/>
    </location>
</feature>
<dbReference type="InterPro" id="IPR053927">
    <property type="entry name" value="FlgK_helical"/>
</dbReference>
<evidence type="ECO:0000259" key="9">
    <source>
        <dbReference type="Pfam" id="PF22638"/>
    </source>
</evidence>
<comment type="caution">
    <text evidence="10">The sequence shown here is derived from an EMBL/GenBank/DDBJ whole genome shotgun (WGS) entry which is preliminary data.</text>
</comment>
<evidence type="ECO:0000256" key="2">
    <source>
        <dbReference type="ARBA" id="ARBA00004613"/>
    </source>
</evidence>
<organism evidence="10 11">
    <name type="scientific">Sphingomonas kyungheensis</name>
    <dbReference type="NCBI Taxonomy" id="1069987"/>
    <lineage>
        <taxon>Bacteria</taxon>
        <taxon>Pseudomonadati</taxon>
        <taxon>Pseudomonadota</taxon>
        <taxon>Alphaproteobacteria</taxon>
        <taxon>Sphingomonadales</taxon>
        <taxon>Sphingomonadaceae</taxon>
        <taxon>Sphingomonas</taxon>
    </lineage>
</organism>
<protein>
    <recommendedName>
        <fullName evidence="4">Flagellar hook-associated protein 1</fullName>
    </recommendedName>
</protein>
<gene>
    <name evidence="10" type="primary">flgK</name>
    <name evidence="10" type="ORF">V8201_00890</name>
</gene>
<sequence>MSDLLSIGASGVRAYQSALSTVGENIANVNSTGYTRRTVNISEVAGGSGSLNPYGAGNGVVLTGVGRSANVYASAALRASTSDLSRTTKGAEWLDRIQDALTGNALTTRVTSFFASAQSLAAEPNSTALRTGMLSAAASAGIAFTATGKAFDQIDSDIDTAGNQAAQSLTSLGDSLGKINDSLGRAQVGSTAAAQLMDQRDNILSQMSELADVTTKTDAIGRATVSFAGSTGPAFVQGVTSGQVAYDRGSDGKVSFTVTVGAVNSQITASGGTIAGITDGAERVAAIRQELNAVATGFTGAVNVNQTAGLDQNGNTGIAMFATGTNPTDISVSDQFTSGSLIAAGKIAASAGGGVRDSSNLTALEATRQSQGFETKLTALVTDNATAYKQKNTIADAQTAIRDGAATALSTATGVNLDSEAVDLMRFQQAYAASGRVIQVARETMQTILDIR</sequence>
<proteinExistence type="inferred from homology"/>
<comment type="subcellular location">
    <subcellularLocation>
        <location evidence="1">Bacterial flagellum basal body</location>
    </subcellularLocation>
    <subcellularLocation>
        <location evidence="2">Secreted</location>
    </subcellularLocation>
</comment>
<dbReference type="Pfam" id="PF22638">
    <property type="entry name" value="FlgK_D1"/>
    <property type="match status" value="1"/>
</dbReference>
<name>A0ABU8GXL1_9SPHN</name>
<reference evidence="10 11" key="1">
    <citation type="journal article" date="2013" name="Int. J. Syst. Evol. Microbiol.">
        <title>Sphingomonas kyungheensis sp. nov., a bacterium with ginsenoside-converting activity isolated from soil of a ginseng field.</title>
        <authorList>
            <person name="Son H.M."/>
            <person name="Yang J.E."/>
            <person name="Park Y."/>
            <person name="Han C.K."/>
            <person name="Kim S.G."/>
            <person name="Kook M."/>
            <person name="Yi T.H."/>
        </authorList>
    </citation>
    <scope>NUCLEOTIDE SEQUENCE [LARGE SCALE GENOMIC DNA]</scope>
    <source>
        <strain evidence="10 11">LMG 26582</strain>
    </source>
</reference>
<evidence type="ECO:0000313" key="10">
    <source>
        <dbReference type="EMBL" id="MEI5685626.1"/>
    </source>
</evidence>
<feature type="domain" description="Flagellar hook-associated protein FlgK helical" evidence="9">
    <location>
        <begin position="100"/>
        <end position="321"/>
    </location>
</feature>
<dbReference type="InterPro" id="IPR001444">
    <property type="entry name" value="Flag_bb_rod_N"/>
</dbReference>
<evidence type="ECO:0000256" key="4">
    <source>
        <dbReference type="ARBA" id="ARBA00016244"/>
    </source>
</evidence>
<accession>A0ABU8GXL1</accession>
<evidence type="ECO:0000259" key="7">
    <source>
        <dbReference type="Pfam" id="PF00460"/>
    </source>
</evidence>
<keyword evidence="6" id="KW-0975">Bacterial flagellum</keyword>
<dbReference type="Pfam" id="PF06429">
    <property type="entry name" value="Flg_bbr_C"/>
    <property type="match status" value="1"/>
</dbReference>
<comment type="similarity">
    <text evidence="3">Belongs to the flagella basal body rod proteins family.</text>
</comment>
<keyword evidence="5" id="KW-0964">Secreted</keyword>
<feature type="domain" description="Flagellar basal body rod protein N-terminal" evidence="7">
    <location>
        <begin position="7"/>
        <end position="35"/>
    </location>
</feature>
<keyword evidence="10" id="KW-0282">Flagellum</keyword>
<dbReference type="EMBL" id="JBBBDM010000001">
    <property type="protein sequence ID" value="MEI5685626.1"/>
    <property type="molecule type" value="Genomic_DNA"/>
</dbReference>
<keyword evidence="10" id="KW-0969">Cilium</keyword>
<dbReference type="Pfam" id="PF00460">
    <property type="entry name" value="Flg_bb_rod"/>
    <property type="match status" value="1"/>
</dbReference>
<evidence type="ECO:0000256" key="6">
    <source>
        <dbReference type="ARBA" id="ARBA00023143"/>
    </source>
</evidence>
<evidence type="ECO:0000259" key="8">
    <source>
        <dbReference type="Pfam" id="PF06429"/>
    </source>
</evidence>
<keyword evidence="11" id="KW-1185">Reference proteome</keyword>
<dbReference type="PANTHER" id="PTHR30033">
    <property type="entry name" value="FLAGELLAR HOOK-ASSOCIATED PROTEIN 1"/>
    <property type="match status" value="1"/>
</dbReference>
<evidence type="ECO:0000313" key="11">
    <source>
        <dbReference type="Proteomes" id="UP001367771"/>
    </source>
</evidence>
<evidence type="ECO:0000256" key="1">
    <source>
        <dbReference type="ARBA" id="ARBA00004117"/>
    </source>
</evidence>
<dbReference type="InterPro" id="IPR010930">
    <property type="entry name" value="Flg_bb/hook_C_dom"/>
</dbReference>
<dbReference type="PANTHER" id="PTHR30033:SF2">
    <property type="entry name" value="FLAGELLAR HOOK PROTEIN"/>
    <property type="match status" value="1"/>
</dbReference>
<dbReference type="Proteomes" id="UP001367771">
    <property type="component" value="Unassembled WGS sequence"/>
</dbReference>
<evidence type="ECO:0000256" key="3">
    <source>
        <dbReference type="ARBA" id="ARBA00009677"/>
    </source>
</evidence>
<dbReference type="RefSeq" id="WP_336544248.1">
    <property type="nucleotide sequence ID" value="NZ_JBBBDM010000001.1"/>
</dbReference>
<dbReference type="SUPFAM" id="SSF64518">
    <property type="entry name" value="Phase 1 flagellin"/>
    <property type="match status" value="1"/>
</dbReference>
<dbReference type="InterPro" id="IPR002371">
    <property type="entry name" value="FlgK"/>
</dbReference>
<evidence type="ECO:0000256" key="5">
    <source>
        <dbReference type="ARBA" id="ARBA00022525"/>
    </source>
</evidence>
<keyword evidence="10" id="KW-0966">Cell projection</keyword>
<dbReference type="NCBIfam" id="TIGR02492">
    <property type="entry name" value="flgK_ends"/>
    <property type="match status" value="1"/>
</dbReference>